<dbReference type="AlphaFoldDB" id="H8GXL0"/>
<dbReference type="InterPro" id="IPR000587">
    <property type="entry name" value="Creatinase_N"/>
</dbReference>
<dbReference type="KEGG" id="dgo:DGo_CA0743"/>
<dbReference type="InterPro" id="IPR050659">
    <property type="entry name" value="Peptidase_M24B"/>
</dbReference>
<dbReference type="Pfam" id="PF01321">
    <property type="entry name" value="Creatinase_N"/>
    <property type="match status" value="1"/>
</dbReference>
<dbReference type="HOGENOM" id="CLU_017266_4_1_0"/>
<dbReference type="Pfam" id="PF00557">
    <property type="entry name" value="Peptidase_M24"/>
    <property type="match status" value="1"/>
</dbReference>
<dbReference type="eggNOG" id="COG0006">
    <property type="taxonomic scope" value="Bacteria"/>
</dbReference>
<dbReference type="Gene3D" id="3.40.350.10">
    <property type="entry name" value="Creatinase/prolidase N-terminal domain"/>
    <property type="match status" value="1"/>
</dbReference>
<dbReference type="PANTHER" id="PTHR46112:SF2">
    <property type="entry name" value="XAA-PRO AMINOPEPTIDASE P-RELATED"/>
    <property type="match status" value="1"/>
</dbReference>
<dbReference type="OrthoDB" id="9806388at2"/>
<feature type="domain" description="Creatinase N-terminal" evidence="2">
    <location>
        <begin position="23"/>
        <end position="98"/>
    </location>
</feature>
<accession>H8GXL0</accession>
<dbReference type="STRING" id="745776.DGo_CA0743"/>
<organism evidence="3 4">
    <name type="scientific">Deinococcus gobiensis (strain DSM 21396 / JCM 16679 / CGMCC 1.7299 / I-0)</name>
    <dbReference type="NCBI Taxonomy" id="745776"/>
    <lineage>
        <taxon>Bacteria</taxon>
        <taxon>Thermotogati</taxon>
        <taxon>Deinococcota</taxon>
        <taxon>Deinococci</taxon>
        <taxon>Deinococcales</taxon>
        <taxon>Deinococcaceae</taxon>
        <taxon>Deinococcus</taxon>
    </lineage>
</organism>
<dbReference type="CDD" id="cd01066">
    <property type="entry name" value="APP_MetAP"/>
    <property type="match status" value="1"/>
</dbReference>
<reference evidence="3 4" key="1">
    <citation type="journal article" date="2012" name="PLoS ONE">
        <title>Genome sequence and transcriptome analysis of the radioresistant bacterium Deinococcus gobiensis: insights into the extreme environmental adaptations.</title>
        <authorList>
            <person name="Yuan M."/>
            <person name="Chen M."/>
            <person name="Zhang W."/>
            <person name="Lu W."/>
            <person name="Wang J."/>
            <person name="Yang M."/>
            <person name="Zhao P."/>
            <person name="Tang R."/>
            <person name="Li X."/>
            <person name="Hao Y."/>
            <person name="Zhou Z."/>
            <person name="Zhan Y."/>
            <person name="Yu H."/>
            <person name="Teng C."/>
            <person name="Yan Y."/>
            <person name="Ping S."/>
            <person name="Wang Y."/>
            <person name="Lin M."/>
        </authorList>
    </citation>
    <scope>NUCLEOTIDE SEQUENCE [LARGE SCALE GENOMIC DNA]</scope>
    <source>
        <strain evidence="3 4">I-0</strain>
    </source>
</reference>
<name>H8GXL0_DEIGI</name>
<protein>
    <submittedName>
        <fullName evidence="3">Cobalt dependent X-Pro dipeptidase</fullName>
    </submittedName>
</protein>
<dbReference type="EMBL" id="CP002191">
    <property type="protein sequence ID" value="AFD24670.1"/>
    <property type="molecule type" value="Genomic_DNA"/>
</dbReference>
<dbReference type="PANTHER" id="PTHR46112">
    <property type="entry name" value="AMINOPEPTIDASE"/>
    <property type="match status" value="1"/>
</dbReference>
<dbReference type="PATRIC" id="fig|745776.4.peg.760"/>
<gene>
    <name evidence="3" type="ordered locus">DGo_CA0743</name>
</gene>
<evidence type="ECO:0000259" key="2">
    <source>
        <dbReference type="Pfam" id="PF01321"/>
    </source>
</evidence>
<evidence type="ECO:0000313" key="3">
    <source>
        <dbReference type="EMBL" id="AFD24670.1"/>
    </source>
</evidence>
<dbReference type="InterPro" id="IPR000994">
    <property type="entry name" value="Pept_M24"/>
</dbReference>
<evidence type="ECO:0000259" key="1">
    <source>
        <dbReference type="Pfam" id="PF00557"/>
    </source>
</evidence>
<dbReference type="SUPFAM" id="SSF53092">
    <property type="entry name" value="Creatinase/prolidase N-terminal domain"/>
    <property type="match status" value="1"/>
</dbReference>
<dbReference type="RefSeq" id="WP_014684153.1">
    <property type="nucleotide sequence ID" value="NC_017790.1"/>
</dbReference>
<dbReference type="Proteomes" id="UP000007575">
    <property type="component" value="Chromosome"/>
</dbReference>
<sequence length="408" mass="44450">MTRTLPTGSPAPLDLTAQDYRDRRGRLALTLQERGYGAMVVFGPARVSYLTGFYFAATERPVAAIVSDTGDGTLFVPALEADHVRQQCPDLGDPVTYPEYPGGGSGEHPLLTLGRELRRRFPRARALAADLGGYESRWGYRGPRLEEAAGLPVHEHLEFVDDARAIKSPAEIALIREACHWGDYAHGLMQQALEIGSDEMLVSHETSLRATRDMLAALGSRYVPKAREGLPANTMFIRGRNTANPHGLHQTGGVQAGDILVTGAYGVVGGYESELERTMFVGEPTPEQARWFGAMLAAQDAGMAALKPGRPCHEVEQEVRAVLEAHGAMPYVRHHTGHAFGMEGHEHPFLDLDDPTEIRPGMIFSIEPGIYVPGLGGFRHSDTLVVTETGAERLSLYPRDLQSLTVPV</sequence>
<proteinExistence type="predicted"/>
<feature type="domain" description="Peptidase M24" evidence="1">
    <location>
        <begin position="174"/>
        <end position="388"/>
    </location>
</feature>
<dbReference type="SUPFAM" id="SSF55920">
    <property type="entry name" value="Creatinase/aminopeptidase"/>
    <property type="match status" value="1"/>
</dbReference>
<dbReference type="InterPro" id="IPR029149">
    <property type="entry name" value="Creatin/AminoP/Spt16_N"/>
</dbReference>
<evidence type="ECO:0000313" key="4">
    <source>
        <dbReference type="Proteomes" id="UP000007575"/>
    </source>
</evidence>
<keyword evidence="4" id="KW-1185">Reference proteome</keyword>
<dbReference type="Gene3D" id="3.90.230.10">
    <property type="entry name" value="Creatinase/methionine aminopeptidase superfamily"/>
    <property type="match status" value="1"/>
</dbReference>
<dbReference type="InterPro" id="IPR036005">
    <property type="entry name" value="Creatinase/aminopeptidase-like"/>
</dbReference>